<dbReference type="CDD" id="cd17325">
    <property type="entry name" value="MFS_MdtG_SLC18_like"/>
    <property type="match status" value="1"/>
</dbReference>
<keyword evidence="5 7" id="KW-0472">Membrane</keyword>
<keyword evidence="10" id="KW-1185">Reference proteome</keyword>
<dbReference type="AlphaFoldDB" id="A0A2U1J4H8"/>
<gene>
    <name evidence="9" type="ORF">BB558_004006</name>
</gene>
<organism evidence="9 10">
    <name type="scientific">Smittium angustum</name>
    <dbReference type="NCBI Taxonomy" id="133377"/>
    <lineage>
        <taxon>Eukaryota</taxon>
        <taxon>Fungi</taxon>
        <taxon>Fungi incertae sedis</taxon>
        <taxon>Zoopagomycota</taxon>
        <taxon>Kickxellomycotina</taxon>
        <taxon>Harpellomycetes</taxon>
        <taxon>Harpellales</taxon>
        <taxon>Legeriomycetaceae</taxon>
        <taxon>Smittium</taxon>
    </lineage>
</organism>
<dbReference type="PANTHER" id="PTHR23506:SF23">
    <property type="entry name" value="GH10249P"/>
    <property type="match status" value="1"/>
</dbReference>
<feature type="transmembrane region" description="Helical" evidence="7">
    <location>
        <begin position="112"/>
        <end position="133"/>
    </location>
</feature>
<evidence type="ECO:0000313" key="10">
    <source>
        <dbReference type="Proteomes" id="UP000245591"/>
    </source>
</evidence>
<reference evidence="9 10" key="1">
    <citation type="journal article" date="2018" name="MBio">
        <title>Comparative Genomics Reveals the Core Gene Toolbox for the Fungus-Insect Symbiosis.</title>
        <authorList>
            <person name="Wang Y."/>
            <person name="Stata M."/>
            <person name="Wang W."/>
            <person name="Stajich J.E."/>
            <person name="White M.M."/>
            <person name="Moncalvo J.M."/>
        </authorList>
    </citation>
    <scope>NUCLEOTIDE SEQUENCE [LARGE SCALE GENOMIC DNA]</scope>
    <source>
        <strain evidence="9 10">AUS-126-30</strain>
    </source>
</reference>
<evidence type="ECO:0000256" key="5">
    <source>
        <dbReference type="ARBA" id="ARBA00023136"/>
    </source>
</evidence>
<feature type="transmembrane region" description="Helical" evidence="7">
    <location>
        <begin position="391"/>
        <end position="417"/>
    </location>
</feature>
<dbReference type="InterPro" id="IPR020846">
    <property type="entry name" value="MFS_dom"/>
</dbReference>
<protein>
    <recommendedName>
        <fullName evidence="8">Major facilitator superfamily (MFS) profile domain-containing protein</fullName>
    </recommendedName>
</protein>
<dbReference type="PANTHER" id="PTHR23506">
    <property type="entry name" value="GH10249P"/>
    <property type="match status" value="1"/>
</dbReference>
<evidence type="ECO:0000256" key="3">
    <source>
        <dbReference type="ARBA" id="ARBA00022692"/>
    </source>
</evidence>
<accession>A0A2U1J4H8</accession>
<evidence type="ECO:0000256" key="7">
    <source>
        <dbReference type="SAM" id="Phobius"/>
    </source>
</evidence>
<evidence type="ECO:0000256" key="1">
    <source>
        <dbReference type="ARBA" id="ARBA00004141"/>
    </source>
</evidence>
<evidence type="ECO:0000256" key="2">
    <source>
        <dbReference type="ARBA" id="ARBA00022448"/>
    </source>
</evidence>
<feature type="domain" description="Major facilitator superfamily (MFS) profile" evidence="8">
    <location>
        <begin position="15"/>
        <end position="501"/>
    </location>
</feature>
<feature type="transmembrane region" description="Helical" evidence="7">
    <location>
        <begin position="368"/>
        <end position="385"/>
    </location>
</feature>
<dbReference type="GO" id="GO:0016020">
    <property type="term" value="C:membrane"/>
    <property type="evidence" value="ECO:0007669"/>
    <property type="project" value="UniProtKB-SubCell"/>
</dbReference>
<evidence type="ECO:0000313" key="9">
    <source>
        <dbReference type="EMBL" id="PVZ99953.1"/>
    </source>
</evidence>
<feature type="region of interest" description="Disordered" evidence="6">
    <location>
        <begin position="175"/>
        <end position="202"/>
    </location>
</feature>
<dbReference type="InterPro" id="IPR011701">
    <property type="entry name" value="MFS"/>
</dbReference>
<dbReference type="GO" id="GO:0022857">
    <property type="term" value="F:transmembrane transporter activity"/>
    <property type="evidence" value="ECO:0007669"/>
    <property type="project" value="InterPro"/>
</dbReference>
<dbReference type="Proteomes" id="UP000245591">
    <property type="component" value="Unassembled WGS sequence"/>
</dbReference>
<dbReference type="Pfam" id="PF07690">
    <property type="entry name" value="MFS_1"/>
    <property type="match status" value="2"/>
</dbReference>
<feature type="transmembrane region" description="Helical" evidence="7">
    <location>
        <begin position="447"/>
        <end position="467"/>
    </location>
</feature>
<sequence length="501" mass="53286">MTNKFLNYFASKPALVTLVSVSLLIDAAVYGIITPAIPTILQDEMKAPVSINGLLIGFYGLGVLIGAPSISYLSDRSGKRRMLMIVGFVVLGISSLGIGLSKHVYQIFLARLGQGIASGVTWCLGLACLIDIYPSDKLDSPISMAYSGFTLGIMGGPFIGDSEQLRLKLKENEKLDTNGSSDSSDSNDSKETNPTELKFTENNTEINVSTSNNIKGHEDGRGVEEHVEGNDVIFQGNGVEGNGVVVEGKAVEESRVVVEENGVEENGVIVEEKGVVVEGNPKINFLDLLKEPRIMAACAVTTLVCGGLSALEVILPIYFSDKFSLNAEKIGYTFIAVSVPSIIGSLIFGRVIEMESMTRRFGPNKKRYYVIFAGNVLSGVFIMFLGLTKSIASSVVVMAIIGFCFGFGNVPVMAALGSHMSLMSEKRVTEGMTSGGGGGANSQVYSLYNIAYSIGVLVVPIIASVIYNSSGFLAINMILGAFMIVGTILSIGSVLMFSKGR</sequence>
<dbReference type="InterPro" id="IPR036259">
    <property type="entry name" value="MFS_trans_sf"/>
</dbReference>
<feature type="transmembrane region" description="Helical" evidence="7">
    <location>
        <begin position="294"/>
        <end position="318"/>
    </location>
</feature>
<feature type="transmembrane region" description="Helical" evidence="7">
    <location>
        <begin position="473"/>
        <end position="497"/>
    </location>
</feature>
<dbReference type="SUPFAM" id="SSF103473">
    <property type="entry name" value="MFS general substrate transporter"/>
    <property type="match status" value="1"/>
</dbReference>
<evidence type="ECO:0000259" key="8">
    <source>
        <dbReference type="PROSITE" id="PS50850"/>
    </source>
</evidence>
<name>A0A2U1J4H8_SMIAN</name>
<dbReference type="InterPro" id="IPR050930">
    <property type="entry name" value="MFS_Vesicular_Transporter"/>
</dbReference>
<feature type="transmembrane region" description="Helical" evidence="7">
    <location>
        <begin position="47"/>
        <end position="70"/>
    </location>
</feature>
<evidence type="ECO:0000256" key="6">
    <source>
        <dbReference type="SAM" id="MobiDB-lite"/>
    </source>
</evidence>
<comment type="caution">
    <text evidence="9">The sequence shown here is derived from an EMBL/GenBank/DDBJ whole genome shotgun (WGS) entry which is preliminary data.</text>
</comment>
<feature type="transmembrane region" description="Helical" evidence="7">
    <location>
        <begin position="82"/>
        <end position="100"/>
    </location>
</feature>
<dbReference type="EMBL" id="MBFU01000371">
    <property type="protein sequence ID" value="PVZ99953.1"/>
    <property type="molecule type" value="Genomic_DNA"/>
</dbReference>
<evidence type="ECO:0000256" key="4">
    <source>
        <dbReference type="ARBA" id="ARBA00022989"/>
    </source>
</evidence>
<proteinExistence type="predicted"/>
<keyword evidence="3 7" id="KW-0812">Transmembrane</keyword>
<keyword evidence="4 7" id="KW-1133">Transmembrane helix</keyword>
<comment type="subcellular location">
    <subcellularLocation>
        <location evidence="1">Membrane</location>
        <topology evidence="1">Multi-pass membrane protein</topology>
    </subcellularLocation>
</comment>
<feature type="transmembrane region" description="Helical" evidence="7">
    <location>
        <begin position="330"/>
        <end position="348"/>
    </location>
</feature>
<dbReference type="Gene3D" id="1.20.1250.20">
    <property type="entry name" value="MFS general substrate transporter like domains"/>
    <property type="match status" value="2"/>
</dbReference>
<keyword evidence="2" id="KW-0813">Transport</keyword>
<dbReference type="PROSITE" id="PS50850">
    <property type="entry name" value="MFS"/>
    <property type="match status" value="1"/>
</dbReference>